<sequence length="194" mass="22530">MAIRLLSDELARRFTAPQALQNLHTRQLFVLRSDCNGFFQPLTDAATWIICHSENLTCFGWSDTANPYDYHDPRRCVILNYLPDTLQLGHWNGYILSSAIFGVVNRSRKSLRAMRVGDVIWDGGESERICLPHVTHLHIKSTSHLTAILKTWNMPSLTHLDFPRFFIDRPLFRILESVNLTLISLRFWMPYSEQ</sequence>
<organism evidence="1 2">
    <name type="scientific">Rickenella mellea</name>
    <dbReference type="NCBI Taxonomy" id="50990"/>
    <lineage>
        <taxon>Eukaryota</taxon>
        <taxon>Fungi</taxon>
        <taxon>Dikarya</taxon>
        <taxon>Basidiomycota</taxon>
        <taxon>Agaricomycotina</taxon>
        <taxon>Agaricomycetes</taxon>
        <taxon>Hymenochaetales</taxon>
        <taxon>Rickenellaceae</taxon>
        <taxon>Rickenella</taxon>
    </lineage>
</organism>
<proteinExistence type="predicted"/>
<dbReference type="VEuPathDB" id="FungiDB:BD410DRAFT_794766"/>
<accession>A0A4Y7PNJ8</accession>
<feature type="non-terminal residue" evidence="1">
    <location>
        <position position="194"/>
    </location>
</feature>
<keyword evidence="2" id="KW-1185">Reference proteome</keyword>
<protein>
    <recommendedName>
        <fullName evidence="3">F-box domain-containing protein</fullName>
    </recommendedName>
</protein>
<evidence type="ECO:0008006" key="3">
    <source>
        <dbReference type="Google" id="ProtNLM"/>
    </source>
</evidence>
<reference evidence="1 2" key="1">
    <citation type="submission" date="2018-06" db="EMBL/GenBank/DDBJ databases">
        <title>A transcriptomic atlas of mushroom development highlights an independent origin of complex multicellularity.</title>
        <authorList>
            <consortium name="DOE Joint Genome Institute"/>
            <person name="Krizsan K."/>
            <person name="Almasi E."/>
            <person name="Merenyi Z."/>
            <person name="Sahu N."/>
            <person name="Viragh M."/>
            <person name="Koszo T."/>
            <person name="Mondo S."/>
            <person name="Kiss B."/>
            <person name="Balint B."/>
            <person name="Kues U."/>
            <person name="Barry K."/>
            <person name="Hegedus J.C."/>
            <person name="Henrissat B."/>
            <person name="Johnson J."/>
            <person name="Lipzen A."/>
            <person name="Ohm R."/>
            <person name="Nagy I."/>
            <person name="Pangilinan J."/>
            <person name="Yan J."/>
            <person name="Xiong Y."/>
            <person name="Grigoriev I.V."/>
            <person name="Hibbett D.S."/>
            <person name="Nagy L.G."/>
        </authorList>
    </citation>
    <scope>NUCLEOTIDE SEQUENCE [LARGE SCALE GENOMIC DNA]</scope>
    <source>
        <strain evidence="1 2">SZMC22713</strain>
    </source>
</reference>
<dbReference type="Proteomes" id="UP000294933">
    <property type="component" value="Unassembled WGS sequence"/>
</dbReference>
<evidence type="ECO:0000313" key="2">
    <source>
        <dbReference type="Proteomes" id="UP000294933"/>
    </source>
</evidence>
<dbReference type="EMBL" id="ML170231">
    <property type="protein sequence ID" value="TDL16964.1"/>
    <property type="molecule type" value="Genomic_DNA"/>
</dbReference>
<evidence type="ECO:0000313" key="1">
    <source>
        <dbReference type="EMBL" id="TDL16964.1"/>
    </source>
</evidence>
<dbReference type="AlphaFoldDB" id="A0A4Y7PNJ8"/>
<name>A0A4Y7PNJ8_9AGAM</name>
<gene>
    <name evidence="1" type="ORF">BD410DRAFT_794766</name>
</gene>